<keyword evidence="1" id="KW-0456">Lyase</keyword>
<reference evidence="3 4" key="1">
    <citation type="submission" date="2015-12" db="EMBL/GenBank/DDBJ databases">
        <title>Genome sequence of Tistrella mobilis MCCC 1A02139.</title>
        <authorList>
            <person name="Lu L."/>
            <person name="Lai Q."/>
            <person name="Shao Z."/>
            <person name="Qian P."/>
        </authorList>
    </citation>
    <scope>NUCLEOTIDE SEQUENCE [LARGE SCALE GENOMIC DNA]</scope>
    <source>
        <strain evidence="3 4">MCCC 1A02139</strain>
    </source>
</reference>
<dbReference type="GO" id="GO:0016787">
    <property type="term" value="F:hydrolase activity"/>
    <property type="evidence" value="ECO:0007669"/>
    <property type="project" value="InterPro"/>
</dbReference>
<dbReference type="AlphaFoldDB" id="A0A162KMJ0"/>
<dbReference type="GO" id="GO:0005737">
    <property type="term" value="C:cytoplasm"/>
    <property type="evidence" value="ECO:0007669"/>
    <property type="project" value="TreeGrafter"/>
</dbReference>
<organism evidence="3 4">
    <name type="scientific">Tistrella mobilis</name>
    <dbReference type="NCBI Taxonomy" id="171437"/>
    <lineage>
        <taxon>Bacteria</taxon>
        <taxon>Pseudomonadati</taxon>
        <taxon>Pseudomonadota</taxon>
        <taxon>Alphaproteobacteria</taxon>
        <taxon>Geminicoccales</taxon>
        <taxon>Geminicoccaceae</taxon>
        <taxon>Tistrella</taxon>
    </lineage>
</organism>
<sequence length="381" mass="41355">MTAGLPPVLCDADSHIMELPDFLRQHADPDLRDALPRIGMDTGRRRETVGEAIARGHHSAETVAALTARGGDLLAGPKDYHALGAFSGDERRLALDLLGLRRQIVFPSFAVVPVFYGTQGPALTYGAARALNRAIAAFCAGDARLSGVGLLPIDDPALAQDEIEHIIRLGLRAVWLPHQGLPGYAFRPRSLEPVWARMAEAGLVLACHIMPPPDVARQMAATGEIVPFEMLDGDDAPRPDQVVFATERVEIFLSRLIFDGVLQRYPGLHCLIAEFGGGWVPGMMRRLDAAAAQIFRGAGRAPARRPSEQILDQCLFTPYHHEDVGAMIRASDSRLYAFSTDYPHIEGGRDPVASFDATLGGCTEAERAAFYAGNFLRIFGE</sequence>
<comment type="caution">
    <text evidence="3">The sequence shown here is derived from an EMBL/GenBank/DDBJ whole genome shotgun (WGS) entry which is preliminary data.</text>
</comment>
<dbReference type="RefSeq" id="WP_062765860.1">
    <property type="nucleotide sequence ID" value="NZ_CP121045.1"/>
</dbReference>
<evidence type="ECO:0000313" key="4">
    <source>
        <dbReference type="Proteomes" id="UP000075787"/>
    </source>
</evidence>
<dbReference type="EMBL" id="LPZR01000169">
    <property type="protein sequence ID" value="KYO51644.1"/>
    <property type="molecule type" value="Genomic_DNA"/>
</dbReference>
<dbReference type="InterPro" id="IPR032466">
    <property type="entry name" value="Metal_Hydrolase"/>
</dbReference>
<dbReference type="Proteomes" id="UP000075787">
    <property type="component" value="Unassembled WGS sequence"/>
</dbReference>
<dbReference type="PANTHER" id="PTHR21240:SF28">
    <property type="entry name" value="ISO-OROTATE DECARBOXYLASE (EUROFUNG)"/>
    <property type="match status" value="1"/>
</dbReference>
<dbReference type="InterPro" id="IPR032465">
    <property type="entry name" value="ACMSD"/>
</dbReference>
<proteinExistence type="predicted"/>
<dbReference type="OrthoDB" id="7336207at2"/>
<dbReference type="PANTHER" id="PTHR21240">
    <property type="entry name" value="2-AMINO-3-CARBOXYLMUCONATE-6-SEMIALDEHYDE DECARBOXYLASE"/>
    <property type="match status" value="1"/>
</dbReference>
<dbReference type="GeneID" id="97242564"/>
<feature type="domain" description="Amidohydrolase-related" evidence="2">
    <location>
        <begin position="108"/>
        <end position="380"/>
    </location>
</feature>
<evidence type="ECO:0000259" key="2">
    <source>
        <dbReference type="Pfam" id="PF04909"/>
    </source>
</evidence>
<dbReference type="Pfam" id="PF04909">
    <property type="entry name" value="Amidohydro_2"/>
    <property type="match status" value="1"/>
</dbReference>
<evidence type="ECO:0000256" key="1">
    <source>
        <dbReference type="ARBA" id="ARBA00023239"/>
    </source>
</evidence>
<evidence type="ECO:0000313" key="3">
    <source>
        <dbReference type="EMBL" id="KYO51644.1"/>
    </source>
</evidence>
<dbReference type="GO" id="GO:0016831">
    <property type="term" value="F:carboxy-lyase activity"/>
    <property type="evidence" value="ECO:0007669"/>
    <property type="project" value="InterPro"/>
</dbReference>
<gene>
    <name evidence="3" type="ORF">AUP44_08215</name>
</gene>
<dbReference type="GO" id="GO:0019748">
    <property type="term" value="P:secondary metabolic process"/>
    <property type="evidence" value="ECO:0007669"/>
    <property type="project" value="TreeGrafter"/>
</dbReference>
<protein>
    <recommendedName>
        <fullName evidence="2">Amidohydrolase-related domain-containing protein</fullName>
    </recommendedName>
</protein>
<dbReference type="Gene3D" id="3.20.20.140">
    <property type="entry name" value="Metal-dependent hydrolases"/>
    <property type="match status" value="1"/>
</dbReference>
<dbReference type="SUPFAM" id="SSF51556">
    <property type="entry name" value="Metallo-dependent hydrolases"/>
    <property type="match status" value="1"/>
</dbReference>
<name>A0A162KMJ0_9PROT</name>
<dbReference type="InterPro" id="IPR006680">
    <property type="entry name" value="Amidohydro-rel"/>
</dbReference>
<accession>A0A162KMJ0</accession>